<protein>
    <recommendedName>
        <fullName evidence="4">DUF885 domain-containing protein</fullName>
    </recommendedName>
</protein>
<comment type="caution">
    <text evidence="2">The sequence shown here is derived from an EMBL/GenBank/DDBJ whole genome shotgun (WGS) entry which is preliminary data.</text>
</comment>
<evidence type="ECO:0000256" key="1">
    <source>
        <dbReference type="SAM" id="SignalP"/>
    </source>
</evidence>
<dbReference type="Proteomes" id="UP000678545">
    <property type="component" value="Unassembled WGS sequence"/>
</dbReference>
<feature type="chain" id="PRO_5038110305" description="DUF885 domain-containing protein" evidence="1">
    <location>
        <begin position="25"/>
        <end position="563"/>
    </location>
</feature>
<evidence type="ECO:0000313" key="3">
    <source>
        <dbReference type="Proteomes" id="UP000678545"/>
    </source>
</evidence>
<evidence type="ECO:0008006" key="4">
    <source>
        <dbReference type="Google" id="ProtNLM"/>
    </source>
</evidence>
<organism evidence="2 3">
    <name type="scientific">Undibacterium fentianense</name>
    <dbReference type="NCBI Taxonomy" id="2828728"/>
    <lineage>
        <taxon>Bacteria</taxon>
        <taxon>Pseudomonadati</taxon>
        <taxon>Pseudomonadota</taxon>
        <taxon>Betaproteobacteria</taxon>
        <taxon>Burkholderiales</taxon>
        <taxon>Oxalobacteraceae</taxon>
        <taxon>Undibacterium</taxon>
    </lineage>
</organism>
<reference evidence="2" key="1">
    <citation type="submission" date="2021-04" db="EMBL/GenBank/DDBJ databases">
        <title>novel species isolated from subtropical streams in China.</title>
        <authorList>
            <person name="Lu H."/>
        </authorList>
    </citation>
    <scope>NUCLEOTIDE SEQUENCE</scope>
    <source>
        <strain evidence="2">FT137W</strain>
    </source>
</reference>
<sequence length="563" mass="64830">MLKRIGVLHSVFGSILLLSFHASAYSTSSNALGTSTGMGASYVAQSTRIDGRDDYEALVKLFEEWRRIERPILKEGAPDYTLQARARASEKVRKLHAQLLAMKTKNWTKAQQIDWKIVNAEMNGYEFNQRVLQPWVRDPAFYQSLYTEASDTPAREGPTNHATIELWKYRFPLSEQDQMKLAKELAVVPPLLTQAKRNLTGNARDLWLAGINTFELQGQELQALEKDLAQSISPALKLALGAAKKANAEFISWLTAQAPHKTGPSGIGKDNYTWYQQNVHLVPMTWQQEVDLLQRELDRAWANLKLEEQRNKDLPPMHAASTDAEYKAMADRAASKLMRFLADKQVMPIKANMEPALREHLQSFVAEDKRNFFSITLHYDPAALYCHWYHWFDLAQMRDEPHTSPIRRGPLLYNIWDNRNEGIATGVEEMFMHMGLHDDSPRSRELVWILLAQRAARGLGSLYAHANLKNMEEASRVHLDWTPRNWMRREPHLLKFEQHLYLRQPGYGTSYVVGKYLIERLMTQRAKQLEVENKPFLMQDFFKTLNDLGNIPIMLTSEQLLAK</sequence>
<gene>
    <name evidence="2" type="ORF">KDM90_14450</name>
</gene>
<keyword evidence="3" id="KW-1185">Reference proteome</keyword>
<keyword evidence="1" id="KW-0732">Signal</keyword>
<accession>A0A941E2L4</accession>
<evidence type="ECO:0000313" key="2">
    <source>
        <dbReference type="EMBL" id="MBR7801205.1"/>
    </source>
</evidence>
<name>A0A941E2L4_9BURK</name>
<dbReference type="EMBL" id="JAGSPJ010000006">
    <property type="protein sequence ID" value="MBR7801205.1"/>
    <property type="molecule type" value="Genomic_DNA"/>
</dbReference>
<proteinExistence type="predicted"/>
<dbReference type="RefSeq" id="WP_212676327.1">
    <property type="nucleotide sequence ID" value="NZ_JAGSPJ010000006.1"/>
</dbReference>
<feature type="signal peptide" evidence="1">
    <location>
        <begin position="1"/>
        <end position="24"/>
    </location>
</feature>
<dbReference type="AlphaFoldDB" id="A0A941E2L4"/>